<dbReference type="Gene3D" id="4.10.280.10">
    <property type="entry name" value="Helix-loop-helix DNA-binding domain"/>
    <property type="match status" value="1"/>
</dbReference>
<dbReference type="InterPro" id="IPR037208">
    <property type="entry name" value="Spo0E-like_sf"/>
</dbReference>
<dbReference type="AlphaFoldDB" id="A0A517E0S1"/>
<reference evidence="1 2" key="1">
    <citation type="submission" date="2019-02" db="EMBL/GenBank/DDBJ databases">
        <title>Closed genome of Sporomusa termitida DSM 4440.</title>
        <authorList>
            <person name="Poehlein A."/>
            <person name="Daniel R."/>
        </authorList>
    </citation>
    <scope>NUCLEOTIDE SEQUENCE [LARGE SCALE GENOMIC DNA]</scope>
    <source>
        <strain evidence="1 2">DSM 4440</strain>
    </source>
</reference>
<dbReference type="InterPro" id="IPR036638">
    <property type="entry name" value="HLH_DNA-bd_sf"/>
</dbReference>
<keyword evidence="2" id="KW-1185">Reference proteome</keyword>
<dbReference type="KEGG" id="sted:SPTER_46800"/>
<organism evidence="1 2">
    <name type="scientific">Sporomusa termitida</name>
    <dbReference type="NCBI Taxonomy" id="2377"/>
    <lineage>
        <taxon>Bacteria</taxon>
        <taxon>Bacillati</taxon>
        <taxon>Bacillota</taxon>
        <taxon>Negativicutes</taxon>
        <taxon>Selenomonadales</taxon>
        <taxon>Sporomusaceae</taxon>
        <taxon>Sporomusa</taxon>
    </lineage>
</organism>
<evidence type="ECO:0000313" key="2">
    <source>
        <dbReference type="Proteomes" id="UP000320776"/>
    </source>
</evidence>
<dbReference type="RefSeq" id="WP_144352506.1">
    <property type="nucleotide sequence ID" value="NZ_CP036259.1"/>
</dbReference>
<gene>
    <name evidence="1" type="ORF">SPTER_46800</name>
</gene>
<proteinExistence type="predicted"/>
<dbReference type="InterPro" id="IPR018540">
    <property type="entry name" value="Spo0E-like"/>
</dbReference>
<dbReference type="GO" id="GO:0043937">
    <property type="term" value="P:regulation of sporulation"/>
    <property type="evidence" value="ECO:0007669"/>
    <property type="project" value="InterPro"/>
</dbReference>
<name>A0A517E0S1_9FIRM</name>
<dbReference type="OrthoDB" id="1684496at2"/>
<dbReference type="Pfam" id="PF09388">
    <property type="entry name" value="SpoOE-like"/>
    <property type="match status" value="1"/>
</dbReference>
<dbReference type="EMBL" id="CP036259">
    <property type="protein sequence ID" value="QDR83199.1"/>
    <property type="molecule type" value="Genomic_DNA"/>
</dbReference>
<protein>
    <submittedName>
        <fullName evidence="1">Spo0E like sporulation regulatory protein</fullName>
    </submittedName>
</protein>
<dbReference type="GO" id="GO:0046983">
    <property type="term" value="F:protein dimerization activity"/>
    <property type="evidence" value="ECO:0007669"/>
    <property type="project" value="InterPro"/>
</dbReference>
<accession>A0A517E0S1</accession>
<dbReference type="Proteomes" id="UP000320776">
    <property type="component" value="Chromosome"/>
</dbReference>
<dbReference type="SUPFAM" id="SSF140500">
    <property type="entry name" value="BAS1536-like"/>
    <property type="match status" value="1"/>
</dbReference>
<sequence>MTSLAEKEREIETVRSQLHLLVQQKQGDFSDKEVAAMSIYLDKLIVEYELASTRRPNQANPSG</sequence>
<evidence type="ECO:0000313" key="1">
    <source>
        <dbReference type="EMBL" id="QDR83199.1"/>
    </source>
</evidence>